<dbReference type="Pfam" id="PF13585">
    <property type="entry name" value="CHU_C"/>
    <property type="match status" value="1"/>
</dbReference>
<evidence type="ECO:0000313" key="1">
    <source>
        <dbReference type="EMBL" id="MBO2011695.1"/>
    </source>
</evidence>
<sequence>MEQRFTLGARLLVRPVLLTIMLLAGLALRPDIAYAMHIRAGDIQAKVDTTSRANPFRIFFKLTLYTDPGPNVPEEFETVFFGDGTSSCYNGIPRAVVRGVPGTADTDVNIYYFEHTYQSVGAFEVEFIGQNRVAGVLNMANSSTQTFYLRTRITIDPTLGRNHSAILTAPAVDKAGLYQVFQHNPAGFDADGDSLAYKLVPCQQVPAGVLGTLGPPCTGTNGGTGTNNPIPINCTNYRLPNTPNVTAANNPPYQVDFIDQYGVQTGFAGQPATFVQDVQTGMITWNAPVAVGFYNVAMVVEEWRRFGGGRKRLIGEVVRDMQINVLATNDLPPSLIVPADICVVAGQRVSGTVTATDGVSPTSSAATAVSLFAYSGIIPPATFVQSQTGPLQASGTFAWQTDCSNVARLPYQVTFKAQDTPTGSSSTNPPLVDIKVWRITVVGPPPQSLQATAVPGSNPTSITLNWNTYQCANASQMNIYRRINQSGWVPSACETGIPASAGYVRIGTVPIGTTTFTDAGVDASGTVRGLDRGLTYCYRIYADFPLPAGGRSIASAEACASIPGASARLIKVDVTSTQTNTGQIEVCWTEPRSATGAPFDGTPSYVLSRAEGLNPAATAFVPVTNITTLSNTCYTDTNLNTLDKQYTYKLDFVQTFPPGAGATITETAAPASSVRLSALPDPRATFINLNWTHNVPWDNTAHPTTVYRRMGGTSAYTRIGTATSTATGGTYTDNDPTLVKGQSYCYYVQTDGQYANIPALSSLLNRSQERCLDLITPPCTPELTLVTTNCDSLSNLPEFPGLRERYTNRLRWTVGRAPAGCEAAIASYRVYYRPTPTGAFAYLGSTAQPGFVHPNLLFSGGCYAVQAVASSGALSDTSNVACQDNCLFFKLPNVFTPNGDGQNDVFRPKNNSPVRRIRFQAFNRWGVQVFQNTTTADDPVLINWNAGGLTGDFGKAARVSGGVYYYLAEVEFADFANTKRTYKGWVEVIR</sequence>
<dbReference type="EMBL" id="JAGETZ010000012">
    <property type="protein sequence ID" value="MBO2011695.1"/>
    <property type="molecule type" value="Genomic_DNA"/>
</dbReference>
<proteinExistence type="predicted"/>
<dbReference type="RefSeq" id="WP_208177387.1">
    <property type="nucleotide sequence ID" value="NZ_JAGETZ010000012.1"/>
</dbReference>
<gene>
    <name evidence="1" type="ORF">J4E00_21700</name>
</gene>
<comment type="caution">
    <text evidence="1">The sequence shown here is derived from an EMBL/GenBank/DDBJ whole genome shotgun (WGS) entry which is preliminary data.</text>
</comment>
<name>A0ABS3QLZ2_9BACT</name>
<keyword evidence="2" id="KW-1185">Reference proteome</keyword>
<protein>
    <submittedName>
        <fullName evidence="1">Gliding motility-associated C-terminal domain-containing protein</fullName>
    </submittedName>
</protein>
<dbReference type="Gene3D" id="2.60.40.10">
    <property type="entry name" value="Immunoglobulins"/>
    <property type="match status" value="2"/>
</dbReference>
<reference evidence="1 2" key="1">
    <citation type="submission" date="2021-03" db="EMBL/GenBank/DDBJ databases">
        <authorList>
            <person name="Kim M.K."/>
        </authorList>
    </citation>
    <scope>NUCLEOTIDE SEQUENCE [LARGE SCALE GENOMIC DNA]</scope>
    <source>
        <strain evidence="1 2">BT442</strain>
    </source>
</reference>
<organism evidence="1 2">
    <name type="scientific">Hymenobacter negativus</name>
    <dbReference type="NCBI Taxonomy" id="2795026"/>
    <lineage>
        <taxon>Bacteria</taxon>
        <taxon>Pseudomonadati</taxon>
        <taxon>Bacteroidota</taxon>
        <taxon>Cytophagia</taxon>
        <taxon>Cytophagales</taxon>
        <taxon>Hymenobacteraceae</taxon>
        <taxon>Hymenobacter</taxon>
    </lineage>
</organism>
<dbReference type="InterPro" id="IPR013783">
    <property type="entry name" value="Ig-like_fold"/>
</dbReference>
<dbReference type="InterPro" id="IPR036116">
    <property type="entry name" value="FN3_sf"/>
</dbReference>
<dbReference type="SUPFAM" id="SSF49265">
    <property type="entry name" value="Fibronectin type III"/>
    <property type="match status" value="1"/>
</dbReference>
<evidence type="ECO:0000313" key="2">
    <source>
        <dbReference type="Proteomes" id="UP000664369"/>
    </source>
</evidence>
<dbReference type="Proteomes" id="UP000664369">
    <property type="component" value="Unassembled WGS sequence"/>
</dbReference>
<accession>A0ABS3QLZ2</accession>